<evidence type="ECO:0000256" key="1">
    <source>
        <dbReference type="ARBA" id="ARBA00002324"/>
    </source>
</evidence>
<dbReference type="GO" id="GO:0005524">
    <property type="term" value="F:ATP binding"/>
    <property type="evidence" value="ECO:0007669"/>
    <property type="project" value="UniProtKB-KW"/>
</dbReference>
<dbReference type="InterPro" id="IPR005248">
    <property type="entry name" value="NadD/NMNAT"/>
</dbReference>
<keyword evidence="8 11" id="KW-0067">ATP-binding</keyword>
<evidence type="ECO:0000313" key="13">
    <source>
        <dbReference type="EMBL" id="RZU41728.1"/>
    </source>
</evidence>
<keyword evidence="9 11" id="KW-0520">NAD</keyword>
<protein>
    <recommendedName>
        <fullName evidence="11">Probable nicotinate-nucleotide adenylyltransferase</fullName>
        <ecNumber evidence="11">2.7.7.18</ecNumber>
    </recommendedName>
    <alternativeName>
        <fullName evidence="11">Deamido-NAD(+) diphosphorylase</fullName>
    </alternativeName>
    <alternativeName>
        <fullName evidence="11">Deamido-NAD(+) pyrophosphorylase</fullName>
    </alternativeName>
    <alternativeName>
        <fullName evidence="11">Nicotinate mononucleotide adenylyltransferase</fullName>
        <shortName evidence="11">NaMN adenylyltransferase</shortName>
    </alternativeName>
</protein>
<evidence type="ECO:0000256" key="7">
    <source>
        <dbReference type="ARBA" id="ARBA00022741"/>
    </source>
</evidence>
<dbReference type="NCBIfam" id="NF000840">
    <property type="entry name" value="PRK00071.1-3"/>
    <property type="match status" value="1"/>
</dbReference>
<dbReference type="GO" id="GO:0004515">
    <property type="term" value="F:nicotinate-nucleotide adenylyltransferase activity"/>
    <property type="evidence" value="ECO:0007669"/>
    <property type="project" value="UniProtKB-UniRule"/>
</dbReference>
<accession>A0A4Q7YVP6</accession>
<evidence type="ECO:0000256" key="10">
    <source>
        <dbReference type="ARBA" id="ARBA00048721"/>
    </source>
</evidence>
<evidence type="ECO:0000256" key="2">
    <source>
        <dbReference type="ARBA" id="ARBA00005019"/>
    </source>
</evidence>
<gene>
    <name evidence="11" type="primary">nadD</name>
    <name evidence="13" type="ORF">BDD14_3257</name>
</gene>
<evidence type="ECO:0000259" key="12">
    <source>
        <dbReference type="Pfam" id="PF01467"/>
    </source>
</evidence>
<dbReference type="UniPathway" id="UPA00253">
    <property type="reaction ID" value="UER00332"/>
</dbReference>
<dbReference type="Gene3D" id="3.40.50.620">
    <property type="entry name" value="HUPs"/>
    <property type="match status" value="1"/>
</dbReference>
<evidence type="ECO:0000256" key="3">
    <source>
        <dbReference type="ARBA" id="ARBA00009014"/>
    </source>
</evidence>
<comment type="similarity">
    <text evidence="3 11">Belongs to the NadD family.</text>
</comment>
<dbReference type="Pfam" id="PF01467">
    <property type="entry name" value="CTP_transf_like"/>
    <property type="match status" value="1"/>
</dbReference>
<dbReference type="SUPFAM" id="SSF52374">
    <property type="entry name" value="Nucleotidylyl transferase"/>
    <property type="match status" value="1"/>
</dbReference>
<evidence type="ECO:0000256" key="6">
    <source>
        <dbReference type="ARBA" id="ARBA00022695"/>
    </source>
</evidence>
<sequence>MRVALFGGTFDPPHRGHLGIARAAADAFQLSSVLFAPVGLQPLKDGRTTTPFADRFAMVELTCGADPRFQVSAIDAPRADGSPNYTVDTLATLHSQMPEAVIFSLVGADSFLSLRQWRESRRLLALAEWIVVSRPGSPLGNLASLGLMEEERKRIHLIESVHDEVSATELRHRLADGDPCRNLIAPAVAGYIHDHGLYRRPAPNDYTKP</sequence>
<dbReference type="PANTHER" id="PTHR39321:SF3">
    <property type="entry name" value="PHOSPHOPANTETHEINE ADENYLYLTRANSFERASE"/>
    <property type="match status" value="1"/>
</dbReference>
<dbReference type="PANTHER" id="PTHR39321">
    <property type="entry name" value="NICOTINATE-NUCLEOTIDE ADENYLYLTRANSFERASE-RELATED"/>
    <property type="match status" value="1"/>
</dbReference>
<keyword evidence="6 11" id="KW-0548">Nucleotidyltransferase</keyword>
<proteinExistence type="inferred from homology"/>
<dbReference type="CDD" id="cd02165">
    <property type="entry name" value="NMNAT"/>
    <property type="match status" value="1"/>
</dbReference>
<evidence type="ECO:0000256" key="4">
    <source>
        <dbReference type="ARBA" id="ARBA00022642"/>
    </source>
</evidence>
<comment type="caution">
    <text evidence="13">The sequence shown here is derived from an EMBL/GenBank/DDBJ whole genome shotgun (WGS) entry which is preliminary data.</text>
</comment>
<keyword evidence="14" id="KW-1185">Reference proteome</keyword>
<feature type="domain" description="Cytidyltransferase-like" evidence="12">
    <location>
        <begin position="5"/>
        <end position="173"/>
    </location>
</feature>
<dbReference type="InterPro" id="IPR004821">
    <property type="entry name" value="Cyt_trans-like"/>
</dbReference>
<dbReference type="NCBIfam" id="TIGR00482">
    <property type="entry name" value="nicotinate (nicotinamide) nucleotide adenylyltransferase"/>
    <property type="match status" value="1"/>
</dbReference>
<dbReference type="OrthoDB" id="5295945at2"/>
<evidence type="ECO:0000256" key="9">
    <source>
        <dbReference type="ARBA" id="ARBA00023027"/>
    </source>
</evidence>
<dbReference type="AlphaFoldDB" id="A0A4Q7YVP6"/>
<comment type="catalytic activity">
    <reaction evidence="10 11">
        <text>nicotinate beta-D-ribonucleotide + ATP + H(+) = deamido-NAD(+) + diphosphate</text>
        <dbReference type="Rhea" id="RHEA:22860"/>
        <dbReference type="ChEBI" id="CHEBI:15378"/>
        <dbReference type="ChEBI" id="CHEBI:30616"/>
        <dbReference type="ChEBI" id="CHEBI:33019"/>
        <dbReference type="ChEBI" id="CHEBI:57502"/>
        <dbReference type="ChEBI" id="CHEBI:58437"/>
        <dbReference type="EC" id="2.7.7.18"/>
    </reaction>
</comment>
<reference evidence="13 14" key="1">
    <citation type="submission" date="2019-02" db="EMBL/GenBank/DDBJ databases">
        <title>Genomic Encyclopedia of Archaeal and Bacterial Type Strains, Phase II (KMG-II): from individual species to whole genera.</title>
        <authorList>
            <person name="Goeker M."/>
        </authorList>
    </citation>
    <scope>NUCLEOTIDE SEQUENCE [LARGE SCALE GENOMIC DNA]</scope>
    <source>
        <strain evidence="13 14">DSM 18101</strain>
    </source>
</reference>
<evidence type="ECO:0000256" key="5">
    <source>
        <dbReference type="ARBA" id="ARBA00022679"/>
    </source>
</evidence>
<dbReference type="GO" id="GO:0009435">
    <property type="term" value="P:NAD+ biosynthetic process"/>
    <property type="evidence" value="ECO:0007669"/>
    <property type="project" value="UniProtKB-UniRule"/>
</dbReference>
<keyword evidence="5 11" id="KW-0808">Transferase</keyword>
<comment type="pathway">
    <text evidence="2 11">Cofactor biosynthesis; NAD(+) biosynthesis; deamido-NAD(+) from nicotinate D-ribonucleotide: step 1/1.</text>
</comment>
<keyword evidence="4 11" id="KW-0662">Pyridine nucleotide biosynthesis</keyword>
<keyword evidence="7 11" id="KW-0547">Nucleotide-binding</keyword>
<dbReference type="EC" id="2.7.7.18" evidence="11"/>
<dbReference type="EMBL" id="SHKW01000001">
    <property type="protein sequence ID" value="RZU41728.1"/>
    <property type="molecule type" value="Genomic_DNA"/>
</dbReference>
<dbReference type="HAMAP" id="MF_00244">
    <property type="entry name" value="NaMN_adenylyltr"/>
    <property type="match status" value="1"/>
</dbReference>
<evidence type="ECO:0000313" key="14">
    <source>
        <dbReference type="Proteomes" id="UP000292958"/>
    </source>
</evidence>
<dbReference type="InterPro" id="IPR014729">
    <property type="entry name" value="Rossmann-like_a/b/a_fold"/>
</dbReference>
<dbReference type="RefSeq" id="WP_130419594.1">
    <property type="nucleotide sequence ID" value="NZ_SHKW01000001.1"/>
</dbReference>
<dbReference type="Proteomes" id="UP000292958">
    <property type="component" value="Unassembled WGS sequence"/>
</dbReference>
<comment type="function">
    <text evidence="1 11">Catalyzes the reversible adenylation of nicotinate mononucleotide (NaMN) to nicotinic acid adenine dinucleotide (NaAD).</text>
</comment>
<name>A0A4Q7YVP6_9BACT</name>
<evidence type="ECO:0000256" key="11">
    <source>
        <dbReference type="HAMAP-Rule" id="MF_00244"/>
    </source>
</evidence>
<evidence type="ECO:0000256" key="8">
    <source>
        <dbReference type="ARBA" id="ARBA00022840"/>
    </source>
</evidence>
<organism evidence="13 14">
    <name type="scientific">Edaphobacter modestus</name>
    <dbReference type="NCBI Taxonomy" id="388466"/>
    <lineage>
        <taxon>Bacteria</taxon>
        <taxon>Pseudomonadati</taxon>
        <taxon>Acidobacteriota</taxon>
        <taxon>Terriglobia</taxon>
        <taxon>Terriglobales</taxon>
        <taxon>Acidobacteriaceae</taxon>
        <taxon>Edaphobacter</taxon>
    </lineage>
</organism>